<sequence length="73" mass="8690">MNNQSFENGRRQVARECLNELNNLPKYDDSAVTAILDKYARDFQLIMTDHQRAKSTAKNWLRQYIINLQKEMK</sequence>
<organism evidence="1 2">
    <name type="scientific">Xenorhabdus anantnagensis</name>
    <dbReference type="NCBI Taxonomy" id="3025875"/>
    <lineage>
        <taxon>Bacteria</taxon>
        <taxon>Pseudomonadati</taxon>
        <taxon>Pseudomonadota</taxon>
        <taxon>Gammaproteobacteria</taxon>
        <taxon>Enterobacterales</taxon>
        <taxon>Morganellaceae</taxon>
        <taxon>Xenorhabdus</taxon>
    </lineage>
</organism>
<proteinExistence type="predicted"/>
<evidence type="ECO:0000313" key="2">
    <source>
        <dbReference type="Proteomes" id="UP001220225"/>
    </source>
</evidence>
<dbReference type="RefSeq" id="WP_273577640.1">
    <property type="nucleotide sequence ID" value="NZ_JAQRFN010000056.1"/>
</dbReference>
<dbReference type="EMBL" id="JAQRFN010000056">
    <property type="protein sequence ID" value="MDC9598955.1"/>
    <property type="molecule type" value="Genomic_DNA"/>
</dbReference>
<dbReference type="Proteomes" id="UP001220225">
    <property type="component" value="Unassembled WGS sequence"/>
</dbReference>
<name>A0ABT5M0Z6_9GAMM</name>
<reference evidence="1 2" key="1">
    <citation type="submission" date="2023-02" db="EMBL/GenBank/DDBJ databases">
        <title>Entomopathogenic bacteria.</title>
        <authorList>
            <person name="Machado R.A."/>
        </authorList>
    </citation>
    <scope>NUCLEOTIDE SEQUENCE [LARGE SCALE GENOMIC DNA]</scope>
    <source>
        <strain evidence="1 2">XENO-2</strain>
    </source>
</reference>
<gene>
    <name evidence="1" type="ORF">PSI14_19505</name>
</gene>
<keyword evidence="2" id="KW-1185">Reference proteome</keyword>
<evidence type="ECO:0000313" key="1">
    <source>
        <dbReference type="EMBL" id="MDC9598955.1"/>
    </source>
</evidence>
<protein>
    <submittedName>
        <fullName evidence="1">Uncharacterized protein</fullName>
    </submittedName>
</protein>
<accession>A0ABT5M0Z6</accession>
<comment type="caution">
    <text evidence="1">The sequence shown here is derived from an EMBL/GenBank/DDBJ whole genome shotgun (WGS) entry which is preliminary data.</text>
</comment>